<keyword evidence="6 9" id="KW-1133">Transmembrane helix</keyword>
<dbReference type="Pfam" id="PF00664">
    <property type="entry name" value="ABC_membrane"/>
    <property type="match status" value="2"/>
</dbReference>
<comment type="caution">
    <text evidence="12">The sequence shown here is derived from an EMBL/GenBank/DDBJ whole genome shotgun (WGS) entry which is preliminary data.</text>
</comment>
<dbReference type="SUPFAM" id="SSF90123">
    <property type="entry name" value="ABC transporter transmembrane region"/>
    <property type="match status" value="2"/>
</dbReference>
<feature type="transmembrane region" description="Helical" evidence="9">
    <location>
        <begin position="1026"/>
        <end position="1045"/>
    </location>
</feature>
<feature type="compositionally biased region" description="Basic and acidic residues" evidence="8">
    <location>
        <begin position="855"/>
        <end position="874"/>
    </location>
</feature>
<dbReference type="PROSITE" id="PS00211">
    <property type="entry name" value="ABC_TRANSPORTER_1"/>
    <property type="match status" value="2"/>
</dbReference>
<evidence type="ECO:0000256" key="4">
    <source>
        <dbReference type="ARBA" id="ARBA00022741"/>
    </source>
</evidence>
<comment type="subcellular location">
    <subcellularLocation>
        <location evidence="1">Membrane</location>
        <topology evidence="1">Multi-pass membrane protein</topology>
    </subcellularLocation>
</comment>
<keyword evidence="7 9" id="KW-0472">Membrane</keyword>
<dbReference type="InterPro" id="IPR017871">
    <property type="entry name" value="ABC_transporter-like_CS"/>
</dbReference>
<evidence type="ECO:0000256" key="1">
    <source>
        <dbReference type="ARBA" id="ARBA00004141"/>
    </source>
</evidence>
<feature type="compositionally biased region" description="Basic residues" evidence="8">
    <location>
        <begin position="604"/>
        <end position="616"/>
    </location>
</feature>
<feature type="transmembrane region" description="Helical" evidence="9">
    <location>
        <begin position="381"/>
        <end position="402"/>
    </location>
</feature>
<dbReference type="FunFam" id="3.40.50.300:FF:000565">
    <property type="entry name" value="ABC bile acid transporter"/>
    <property type="match status" value="1"/>
</dbReference>
<feature type="region of interest" description="Disordered" evidence="8">
    <location>
        <begin position="855"/>
        <end position="881"/>
    </location>
</feature>
<evidence type="ECO:0000256" key="5">
    <source>
        <dbReference type="ARBA" id="ARBA00022840"/>
    </source>
</evidence>
<evidence type="ECO:0000256" key="7">
    <source>
        <dbReference type="ARBA" id="ARBA00023136"/>
    </source>
</evidence>
<evidence type="ECO:0000256" key="8">
    <source>
        <dbReference type="SAM" id="MobiDB-lite"/>
    </source>
</evidence>
<feature type="compositionally biased region" description="Low complexity" evidence="8">
    <location>
        <begin position="1343"/>
        <end position="1355"/>
    </location>
</feature>
<feature type="transmembrane region" description="Helical" evidence="9">
    <location>
        <begin position="914"/>
        <end position="937"/>
    </location>
</feature>
<name>A0A086TB84_HAPC1</name>
<feature type="transmembrane region" description="Helical" evidence="9">
    <location>
        <begin position="490"/>
        <end position="510"/>
    </location>
</feature>
<dbReference type="GO" id="GO:0016887">
    <property type="term" value="F:ATP hydrolysis activity"/>
    <property type="evidence" value="ECO:0007669"/>
    <property type="project" value="InterPro"/>
</dbReference>
<organism evidence="12 13">
    <name type="scientific">Hapsidospora chrysogenum (strain ATCC 11550 / CBS 779.69 / DSM 880 / IAM 14645 / JCM 23072 / IMI 49137)</name>
    <name type="common">Acremonium chrysogenum</name>
    <dbReference type="NCBI Taxonomy" id="857340"/>
    <lineage>
        <taxon>Eukaryota</taxon>
        <taxon>Fungi</taxon>
        <taxon>Dikarya</taxon>
        <taxon>Ascomycota</taxon>
        <taxon>Pezizomycotina</taxon>
        <taxon>Sordariomycetes</taxon>
        <taxon>Hypocreomycetidae</taxon>
        <taxon>Hypocreales</taxon>
        <taxon>Bionectriaceae</taxon>
        <taxon>Hapsidospora</taxon>
    </lineage>
</organism>
<proteinExistence type="predicted"/>
<feature type="transmembrane region" description="Helical" evidence="9">
    <location>
        <begin position="199"/>
        <end position="224"/>
    </location>
</feature>
<dbReference type="Gene3D" id="1.20.1560.10">
    <property type="entry name" value="ABC transporter type 1, transmembrane domain"/>
    <property type="match status" value="2"/>
</dbReference>
<sequence length="1500" mass="166948">MSGPPDKDYTAPDDLAAAIEPTHSRDERDADERQLPPRPERGDETSDIDTGEKYDDTDGDRDNDTPRRKDDDEIGQVTRPLSALTNTKSYATDTSAATGAPAPQSPPEDKPWYRKTNPLRWGGVPPIPEERILSRETDAGFLSRVTWAWMTPLMTTGYKRQLDQRDIWAVNPKRAAEPLTKKFRESFNKRVRRGDRHPLFWALHETFFVEFWIGGFAALLATILQVTAPFTLRYLIQFATDAWIADRTGRPEPPIKDGIGLAIGVTAMQIFQSLGINHLIYNGMMVGGQSRGVLIGMIYEKAMVISGRARAGDSEDNLMAQMEGQTEKGKKEKLKREEKKEKNDKKGKRTRGAEEDAVGWGNGRIVNLMSVDTYRIDQASALLHIIWTAPISLFITLALLLVNLSYNALAGFGLFAIGAPLLTWAIRSLFRRRKDINKITDQRVSLTQEILQSVRFVKFFGWEEAFLGRLAERRDKEIYSIQILLAIRNAINAVGMALPIFASMLSFISYSLTNPNLPPAEIFSSLALFNGLRIPLNLLPVVLGQSIDAWSSMKRIQQFLTEEEQEEDFIIKEDGPNAVELRGATFTWEKPIKQDSAKKDEKKAKHRTTGGVKKKPAGQALPKDETCPESSGADTDSTLAEVREPFKLQDLNLAIGRNELIAVIGSVGSGKSSLLGALAGDMRKTNGEVVFGASRAFCPQYAWIQNTTVRNNITFGKEMDKAWYNEVIRACALQADLDMLPSGDQTEIGERGITISGGQKQRLNIARAIYFDSDIVLMDDPLSAVDAHVGRHIFDNAILGLLGNKCRILATHQLWVLSRCDRIVWMENGKIQAVDTFDNLMRDHEAFQTLMETTAVEKKEDEDEAKGPSPEDKPKKKKMGTALMQQEERAISSVPWSVYAAYIRASGTLLNAPLVIVLLILSQGANIMTSLWLTYWTSDKFNLPNGTYIGVYAGLGALQAVIMYAYSVLLSIFGTKSSKVMLRDAITRVLRAPMAFFDTTPLGRITNRFSRDVDIMDNTLTDAIRMYSFTIAMVTSIFALIIAFFHFFAVALVPLYILFILAASYYRASAREVKRYESVLRSHVFAKFGEGLTGVASIKAYGLKQRFIDELRRAIDEMNAAYYLTFSNQRWLSVRVDTIGNALVFTVGILVVTSRFSVNPSIGGLVLSYILAIVQMLQFGVRQLAEVENGMNAVERLRYYGTQLEEEAPLHTVDVRPTWPEKGEIIFDNVEMRYRENLPLVLNGVSMHVQGGERIGVVGRTGAGKSSIMSTLFRLVEISGGSITIDGLNISTIGLHDLRSRLAIIPQDPTLFHGTVRSNLDPFNEHTDLELWSALRQADLVPSDAGPGATATTTTDDTKSDPSRIHLDTPVEEDGLNFSLGQRQLMALARALVRNAQIIVCDEATSSVDMETDAKIQNTIATGFRGRTLLCIAHRLRTIVGYDRICVMDAGRIAELGSPLELWKREGGIFRGMCDRSGIRLEDIKGAREEMQGWDESSGT</sequence>
<dbReference type="PANTHER" id="PTHR24223:SF464">
    <property type="entry name" value="ABC-TYPE TRANSPORTER CICA"/>
    <property type="match status" value="1"/>
</dbReference>
<reference evidence="13" key="1">
    <citation type="journal article" date="2014" name="Genome Announc.">
        <title>Genome sequence and annotation of Acremonium chrysogenum, producer of the beta-lactam antibiotic cephalosporin C.</title>
        <authorList>
            <person name="Terfehr D."/>
            <person name="Dahlmann T.A."/>
            <person name="Specht T."/>
            <person name="Zadra I."/>
            <person name="Kuernsteiner H."/>
            <person name="Kueck U."/>
        </authorList>
    </citation>
    <scope>NUCLEOTIDE SEQUENCE [LARGE SCALE GENOMIC DNA]</scope>
    <source>
        <strain evidence="13">ATCC 11550 / CBS 779.69 / DSM 880 / IAM 14645 / JCM 23072 / IMI 49137</strain>
    </source>
</reference>
<dbReference type="Pfam" id="PF00005">
    <property type="entry name" value="ABC_tran"/>
    <property type="match status" value="2"/>
</dbReference>
<feature type="compositionally biased region" description="Basic and acidic residues" evidence="8">
    <location>
        <begin position="325"/>
        <end position="344"/>
    </location>
</feature>
<dbReference type="HOGENOM" id="CLU_000604_27_6_1"/>
<evidence type="ECO:0000256" key="3">
    <source>
        <dbReference type="ARBA" id="ARBA00022692"/>
    </source>
</evidence>
<feature type="transmembrane region" description="Helical" evidence="9">
    <location>
        <begin position="259"/>
        <end position="281"/>
    </location>
</feature>
<feature type="transmembrane region" description="Helical" evidence="9">
    <location>
        <begin position="408"/>
        <end position="430"/>
    </location>
</feature>
<dbReference type="FunFam" id="3.40.50.300:FF:002040">
    <property type="entry name" value="ABC multidrug transporter (Eurofung)"/>
    <property type="match status" value="1"/>
</dbReference>
<feature type="domain" description="ABC transporter" evidence="10">
    <location>
        <begin position="633"/>
        <end position="853"/>
    </location>
</feature>
<feature type="domain" description="ABC transporter" evidence="10">
    <location>
        <begin position="1225"/>
        <end position="1475"/>
    </location>
</feature>
<evidence type="ECO:0000256" key="6">
    <source>
        <dbReference type="ARBA" id="ARBA00022989"/>
    </source>
</evidence>
<keyword evidence="4" id="KW-0547">Nucleotide-binding</keyword>
<dbReference type="CDD" id="cd03250">
    <property type="entry name" value="ABCC_MRP_domain1"/>
    <property type="match status" value="1"/>
</dbReference>
<dbReference type="InterPro" id="IPR027417">
    <property type="entry name" value="P-loop_NTPase"/>
</dbReference>
<keyword evidence="5" id="KW-0067">ATP-binding</keyword>
<dbReference type="PROSITE" id="PS50929">
    <property type="entry name" value="ABC_TM1F"/>
    <property type="match status" value="2"/>
</dbReference>
<evidence type="ECO:0000256" key="9">
    <source>
        <dbReference type="SAM" id="Phobius"/>
    </source>
</evidence>
<dbReference type="InterPro" id="IPR050173">
    <property type="entry name" value="ABC_transporter_C-like"/>
</dbReference>
<feature type="region of interest" description="Disordered" evidence="8">
    <location>
        <begin position="593"/>
        <end position="636"/>
    </location>
</feature>
<dbReference type="PANTHER" id="PTHR24223">
    <property type="entry name" value="ATP-BINDING CASSETTE SUB-FAMILY C"/>
    <property type="match status" value="1"/>
</dbReference>
<feature type="compositionally biased region" description="Polar residues" evidence="8">
    <location>
        <begin position="83"/>
        <end position="97"/>
    </location>
</feature>
<keyword evidence="13" id="KW-1185">Reference proteome</keyword>
<dbReference type="InterPro" id="IPR036640">
    <property type="entry name" value="ABC1_TM_sf"/>
</dbReference>
<dbReference type="InterPro" id="IPR003439">
    <property type="entry name" value="ABC_transporter-like_ATP-bd"/>
</dbReference>
<feature type="domain" description="ABC transmembrane type-1" evidence="11">
    <location>
        <begin position="914"/>
        <end position="1189"/>
    </location>
</feature>
<evidence type="ECO:0000259" key="11">
    <source>
        <dbReference type="PROSITE" id="PS50929"/>
    </source>
</evidence>
<feature type="transmembrane region" description="Helical" evidence="9">
    <location>
        <begin position="949"/>
        <end position="973"/>
    </location>
</feature>
<dbReference type="GO" id="GO:0140359">
    <property type="term" value="F:ABC-type transporter activity"/>
    <property type="evidence" value="ECO:0007669"/>
    <property type="project" value="InterPro"/>
</dbReference>
<feature type="region of interest" description="Disordered" evidence="8">
    <location>
        <begin position="1343"/>
        <end position="1364"/>
    </location>
</feature>
<dbReference type="CDD" id="cd03244">
    <property type="entry name" value="ABCC_MRP_domain2"/>
    <property type="match status" value="1"/>
</dbReference>
<accession>A0A086TB84</accession>
<feature type="compositionally biased region" description="Basic and acidic residues" evidence="8">
    <location>
        <begin position="22"/>
        <end position="71"/>
    </location>
</feature>
<protein>
    <submittedName>
        <fullName evidence="12">Oligomycin resistance ATP-dependent permease-like protein</fullName>
    </submittedName>
</protein>
<dbReference type="EMBL" id="JPKY01000017">
    <property type="protein sequence ID" value="KFH46616.1"/>
    <property type="molecule type" value="Genomic_DNA"/>
</dbReference>
<feature type="region of interest" description="Disordered" evidence="8">
    <location>
        <begin position="321"/>
        <end position="355"/>
    </location>
</feature>
<dbReference type="SMART" id="SM00382">
    <property type="entry name" value="AAA"/>
    <property type="match status" value="2"/>
</dbReference>
<dbReference type="GO" id="GO:0005524">
    <property type="term" value="F:ATP binding"/>
    <property type="evidence" value="ECO:0007669"/>
    <property type="project" value="UniProtKB-KW"/>
</dbReference>
<feature type="compositionally biased region" description="Basic and acidic residues" evidence="8">
    <location>
        <begin position="1"/>
        <end position="10"/>
    </location>
</feature>
<feature type="region of interest" description="Disordered" evidence="8">
    <location>
        <begin position="1"/>
        <end position="125"/>
    </location>
</feature>
<dbReference type="InterPro" id="IPR003593">
    <property type="entry name" value="AAA+_ATPase"/>
</dbReference>
<dbReference type="CDD" id="cd18597">
    <property type="entry name" value="ABC_6TM_YOR1_D1_like"/>
    <property type="match status" value="1"/>
</dbReference>
<dbReference type="FunFam" id="1.20.1560.10:FF:000010">
    <property type="entry name" value="Multidrug resistance-associated ABC transporter"/>
    <property type="match status" value="1"/>
</dbReference>
<evidence type="ECO:0000313" key="13">
    <source>
        <dbReference type="Proteomes" id="UP000029964"/>
    </source>
</evidence>
<feature type="domain" description="ABC transmembrane type-1" evidence="11">
    <location>
        <begin position="212"/>
        <end position="548"/>
    </location>
</feature>
<evidence type="ECO:0000313" key="12">
    <source>
        <dbReference type="EMBL" id="KFH46616.1"/>
    </source>
</evidence>
<evidence type="ECO:0000259" key="10">
    <source>
        <dbReference type="PROSITE" id="PS50893"/>
    </source>
</evidence>
<dbReference type="GO" id="GO:0016020">
    <property type="term" value="C:membrane"/>
    <property type="evidence" value="ECO:0007669"/>
    <property type="project" value="UniProtKB-SubCell"/>
</dbReference>
<dbReference type="PROSITE" id="PS50893">
    <property type="entry name" value="ABC_TRANSPORTER_2"/>
    <property type="match status" value="2"/>
</dbReference>
<dbReference type="InterPro" id="IPR011527">
    <property type="entry name" value="ABC1_TM_dom"/>
</dbReference>
<feature type="transmembrane region" description="Helical" evidence="9">
    <location>
        <begin position="1051"/>
        <end position="1068"/>
    </location>
</feature>
<feature type="transmembrane region" description="Helical" evidence="9">
    <location>
        <begin position="1138"/>
        <end position="1156"/>
    </location>
</feature>
<dbReference type="CDD" id="cd18606">
    <property type="entry name" value="ABC_6TM_YOR1_D2_like"/>
    <property type="match status" value="1"/>
</dbReference>
<feature type="transmembrane region" description="Helical" evidence="9">
    <location>
        <begin position="522"/>
        <end position="544"/>
    </location>
</feature>
<gene>
    <name evidence="12" type="ORF">ACRE_025730</name>
</gene>
<dbReference type="STRING" id="857340.A0A086TB84"/>
<keyword evidence="3 9" id="KW-0812">Transmembrane</keyword>
<dbReference type="Gene3D" id="3.40.50.300">
    <property type="entry name" value="P-loop containing nucleotide triphosphate hydrolases"/>
    <property type="match status" value="2"/>
</dbReference>
<dbReference type="OrthoDB" id="6500128at2759"/>
<keyword evidence="2" id="KW-0813">Transport</keyword>
<dbReference type="Proteomes" id="UP000029964">
    <property type="component" value="Unassembled WGS sequence"/>
</dbReference>
<evidence type="ECO:0000256" key="2">
    <source>
        <dbReference type="ARBA" id="ARBA00022448"/>
    </source>
</evidence>
<dbReference type="SUPFAM" id="SSF52540">
    <property type="entry name" value="P-loop containing nucleoside triphosphate hydrolases"/>
    <property type="match status" value="2"/>
</dbReference>
<feature type="compositionally biased region" description="Basic and acidic residues" evidence="8">
    <location>
        <begin position="593"/>
        <end position="603"/>
    </location>
</feature>